<dbReference type="AlphaFoldDB" id="A0AAP0Q197"/>
<name>A0AAP0Q197_9MAGN</name>
<protein>
    <submittedName>
        <fullName evidence="1">Uncharacterized protein</fullName>
    </submittedName>
</protein>
<evidence type="ECO:0000313" key="2">
    <source>
        <dbReference type="Proteomes" id="UP001420932"/>
    </source>
</evidence>
<sequence>MGSIVAKISQEVRAKEQPNLHTEQADLFFDNTTKHVSQMQGETQLLEESLP</sequence>
<organism evidence="1 2">
    <name type="scientific">Stephania yunnanensis</name>
    <dbReference type="NCBI Taxonomy" id="152371"/>
    <lineage>
        <taxon>Eukaryota</taxon>
        <taxon>Viridiplantae</taxon>
        <taxon>Streptophyta</taxon>
        <taxon>Embryophyta</taxon>
        <taxon>Tracheophyta</taxon>
        <taxon>Spermatophyta</taxon>
        <taxon>Magnoliopsida</taxon>
        <taxon>Ranunculales</taxon>
        <taxon>Menispermaceae</taxon>
        <taxon>Menispermoideae</taxon>
        <taxon>Cissampelideae</taxon>
        <taxon>Stephania</taxon>
    </lineage>
</organism>
<reference evidence="1 2" key="1">
    <citation type="submission" date="2024-01" db="EMBL/GenBank/DDBJ databases">
        <title>Genome assemblies of Stephania.</title>
        <authorList>
            <person name="Yang L."/>
        </authorList>
    </citation>
    <scope>NUCLEOTIDE SEQUENCE [LARGE SCALE GENOMIC DNA]</scope>
    <source>
        <strain evidence="1">YNDBR</strain>
        <tissue evidence="1">Leaf</tissue>
    </source>
</reference>
<keyword evidence="2" id="KW-1185">Reference proteome</keyword>
<dbReference type="Proteomes" id="UP001420932">
    <property type="component" value="Unassembled WGS sequence"/>
</dbReference>
<dbReference type="EMBL" id="JBBNAF010000002">
    <property type="protein sequence ID" value="KAK9163345.1"/>
    <property type="molecule type" value="Genomic_DNA"/>
</dbReference>
<accession>A0AAP0Q197</accession>
<proteinExistence type="predicted"/>
<comment type="caution">
    <text evidence="1">The sequence shown here is derived from an EMBL/GenBank/DDBJ whole genome shotgun (WGS) entry which is preliminary data.</text>
</comment>
<evidence type="ECO:0000313" key="1">
    <source>
        <dbReference type="EMBL" id="KAK9163345.1"/>
    </source>
</evidence>
<gene>
    <name evidence="1" type="ORF">Syun_004247</name>
</gene>